<protein>
    <recommendedName>
        <fullName evidence="2">SLH domain-containing protein</fullName>
    </recommendedName>
</protein>
<dbReference type="RefSeq" id="WP_069482520.1">
    <property type="nucleotide sequence ID" value="NZ_KV766182.1"/>
</dbReference>
<evidence type="ECO:0000313" key="4">
    <source>
        <dbReference type="Proteomes" id="UP000094784"/>
    </source>
</evidence>
<proteinExistence type="predicted"/>
<comment type="caution">
    <text evidence="3">The sequence shown here is derived from an EMBL/GenBank/DDBJ whole genome shotgun (WGS) entry which is preliminary data.</text>
</comment>
<keyword evidence="1" id="KW-0732">Signal</keyword>
<evidence type="ECO:0000313" key="3">
    <source>
        <dbReference type="EMBL" id="ODV53419.1"/>
    </source>
</evidence>
<feature type="domain" description="SLH" evidence="2">
    <location>
        <begin position="13"/>
        <end position="97"/>
    </location>
</feature>
<dbReference type="AlphaFoldDB" id="A0A1E4QZ20"/>
<evidence type="ECO:0000259" key="2">
    <source>
        <dbReference type="PROSITE" id="PS51272"/>
    </source>
</evidence>
<sequence>MLLVFARTDVELKPGGYFKDAIGHWAESSIQLLYQADIINGSSATTFNPNGQVLEEYGLIDIFDGSKFEPKKLVTCEEIAYVTTRYSQAMEVDLSQVSNNTRNKNKKQSTL</sequence>
<name>A0A1E4QZ20_9BACI</name>
<dbReference type="PROSITE" id="PS51272">
    <property type="entry name" value="SLH"/>
    <property type="match status" value="1"/>
</dbReference>
<dbReference type="Proteomes" id="UP000094784">
    <property type="component" value="Unassembled WGS sequence"/>
</dbReference>
<dbReference type="Pfam" id="PF00395">
    <property type="entry name" value="SLH"/>
    <property type="match status" value="1"/>
</dbReference>
<gene>
    <name evidence="3" type="ORF">BG258_22595</name>
</gene>
<evidence type="ECO:0000256" key="1">
    <source>
        <dbReference type="ARBA" id="ARBA00022729"/>
    </source>
</evidence>
<dbReference type="InterPro" id="IPR001119">
    <property type="entry name" value="SLH_dom"/>
</dbReference>
<dbReference type="EMBL" id="MECQ01000006">
    <property type="protein sequence ID" value="ODV53419.1"/>
    <property type="molecule type" value="Genomic_DNA"/>
</dbReference>
<reference evidence="3 4" key="1">
    <citation type="submission" date="2016-09" db="EMBL/GenBank/DDBJ databases">
        <title>Draft genome sequence of the soil isolate, Lysinibacillus fusiformis M5, a potential hypoxanthine producer.</title>
        <authorList>
            <person name="Gallegos-Monterrosa R."/>
            <person name="Maroti G."/>
            <person name="Balint B."/>
            <person name="Kovacs A.T."/>
        </authorList>
    </citation>
    <scope>NUCLEOTIDE SEQUENCE [LARGE SCALE GENOMIC DNA]</scope>
    <source>
        <strain evidence="3 4">M5</strain>
    </source>
</reference>
<accession>A0A1E4QZ20</accession>
<organism evidence="3 4">
    <name type="scientific">Lysinibacillus fusiformis</name>
    <dbReference type="NCBI Taxonomy" id="28031"/>
    <lineage>
        <taxon>Bacteria</taxon>
        <taxon>Bacillati</taxon>
        <taxon>Bacillota</taxon>
        <taxon>Bacilli</taxon>
        <taxon>Bacillales</taxon>
        <taxon>Bacillaceae</taxon>
        <taxon>Lysinibacillus</taxon>
    </lineage>
</organism>